<dbReference type="EMBL" id="BAAAQY010000014">
    <property type="protein sequence ID" value="GAA2248544.1"/>
    <property type="molecule type" value="Genomic_DNA"/>
</dbReference>
<dbReference type="InterPro" id="IPR039425">
    <property type="entry name" value="RNA_pol_sigma-70-like"/>
</dbReference>
<dbReference type="Gene3D" id="1.10.1740.10">
    <property type="match status" value="1"/>
</dbReference>
<dbReference type="InterPro" id="IPR007627">
    <property type="entry name" value="RNA_pol_sigma70_r2"/>
</dbReference>
<dbReference type="InterPro" id="IPR013325">
    <property type="entry name" value="RNA_pol_sigma_r2"/>
</dbReference>
<evidence type="ECO:0000259" key="5">
    <source>
        <dbReference type="Pfam" id="PF04542"/>
    </source>
</evidence>
<keyword evidence="2" id="KW-0805">Transcription regulation</keyword>
<gene>
    <name evidence="7" type="ORF">GCM10009851_37470</name>
</gene>
<organism evidence="7 8">
    <name type="scientific">Herbiconiux moechotypicola</name>
    <dbReference type="NCBI Taxonomy" id="637393"/>
    <lineage>
        <taxon>Bacteria</taxon>
        <taxon>Bacillati</taxon>
        <taxon>Actinomycetota</taxon>
        <taxon>Actinomycetes</taxon>
        <taxon>Micrococcales</taxon>
        <taxon>Microbacteriaceae</taxon>
        <taxon>Herbiconiux</taxon>
    </lineage>
</organism>
<keyword evidence="4" id="KW-0804">Transcription</keyword>
<dbReference type="Gene3D" id="1.10.10.10">
    <property type="entry name" value="Winged helix-like DNA-binding domain superfamily/Winged helix DNA-binding domain"/>
    <property type="match status" value="1"/>
</dbReference>
<keyword evidence="3" id="KW-0731">Sigma factor</keyword>
<evidence type="ECO:0000256" key="1">
    <source>
        <dbReference type="ARBA" id="ARBA00010641"/>
    </source>
</evidence>
<proteinExistence type="inferred from homology"/>
<sequence>MDSGDEIAVADEADAVLWGRCLDGDGEAMAMLFDRHERRLFRAALRDASTVHDAEDIVSTVFLELWRSRARVRVVDGSLLPWLLVTCANVSRNVARSRRRYRTLLAKLPPDEHEPDPADGALDAIEALQRDRRVAAALRELRPADRQILVLSAVEGLSLAECASALGIGHDAAKARLTRARRRAKSLLTESMGDPFVAVRMEETRA</sequence>
<dbReference type="SUPFAM" id="SSF88659">
    <property type="entry name" value="Sigma3 and sigma4 domains of RNA polymerase sigma factors"/>
    <property type="match status" value="1"/>
</dbReference>
<reference evidence="7 8" key="1">
    <citation type="journal article" date="2019" name="Int. J. Syst. Evol. Microbiol.">
        <title>The Global Catalogue of Microorganisms (GCM) 10K type strain sequencing project: providing services to taxonomists for standard genome sequencing and annotation.</title>
        <authorList>
            <consortium name="The Broad Institute Genomics Platform"/>
            <consortium name="The Broad Institute Genome Sequencing Center for Infectious Disease"/>
            <person name="Wu L."/>
            <person name="Ma J."/>
        </authorList>
    </citation>
    <scope>NUCLEOTIDE SEQUENCE [LARGE SCALE GENOMIC DNA]</scope>
    <source>
        <strain evidence="7 8">JCM 16117</strain>
    </source>
</reference>
<evidence type="ECO:0000313" key="8">
    <source>
        <dbReference type="Proteomes" id="UP001500929"/>
    </source>
</evidence>
<comment type="similarity">
    <text evidence="1">Belongs to the sigma-70 factor family. ECF subfamily.</text>
</comment>
<dbReference type="RefSeq" id="WP_259481477.1">
    <property type="nucleotide sequence ID" value="NZ_BAAAQY010000014.1"/>
</dbReference>
<dbReference type="PANTHER" id="PTHR43133">
    <property type="entry name" value="RNA POLYMERASE ECF-TYPE SIGMA FACTO"/>
    <property type="match status" value="1"/>
</dbReference>
<feature type="domain" description="RNA polymerase sigma factor 70 region 4 type 2" evidence="6">
    <location>
        <begin position="132"/>
        <end position="183"/>
    </location>
</feature>
<dbReference type="Pfam" id="PF04542">
    <property type="entry name" value="Sigma70_r2"/>
    <property type="match status" value="1"/>
</dbReference>
<evidence type="ECO:0000256" key="2">
    <source>
        <dbReference type="ARBA" id="ARBA00023015"/>
    </source>
</evidence>
<dbReference type="InterPro" id="IPR013249">
    <property type="entry name" value="RNA_pol_sigma70_r4_t2"/>
</dbReference>
<evidence type="ECO:0008006" key="9">
    <source>
        <dbReference type="Google" id="ProtNLM"/>
    </source>
</evidence>
<evidence type="ECO:0000256" key="3">
    <source>
        <dbReference type="ARBA" id="ARBA00023082"/>
    </source>
</evidence>
<protein>
    <recommendedName>
        <fullName evidence="9">RNA polymerase sigma factor</fullName>
    </recommendedName>
</protein>
<evidence type="ECO:0000313" key="7">
    <source>
        <dbReference type="EMBL" id="GAA2248544.1"/>
    </source>
</evidence>
<comment type="caution">
    <text evidence="7">The sequence shown here is derived from an EMBL/GenBank/DDBJ whole genome shotgun (WGS) entry which is preliminary data.</text>
</comment>
<evidence type="ECO:0000259" key="6">
    <source>
        <dbReference type="Pfam" id="PF08281"/>
    </source>
</evidence>
<keyword evidence="8" id="KW-1185">Reference proteome</keyword>
<name>A0ABN3E4G0_9MICO</name>
<evidence type="ECO:0000256" key="4">
    <source>
        <dbReference type="ARBA" id="ARBA00023163"/>
    </source>
</evidence>
<dbReference type="SUPFAM" id="SSF88946">
    <property type="entry name" value="Sigma2 domain of RNA polymerase sigma factors"/>
    <property type="match status" value="1"/>
</dbReference>
<dbReference type="InterPro" id="IPR013324">
    <property type="entry name" value="RNA_pol_sigma_r3/r4-like"/>
</dbReference>
<dbReference type="Proteomes" id="UP001500929">
    <property type="component" value="Unassembled WGS sequence"/>
</dbReference>
<dbReference type="InterPro" id="IPR036388">
    <property type="entry name" value="WH-like_DNA-bd_sf"/>
</dbReference>
<dbReference type="PANTHER" id="PTHR43133:SF25">
    <property type="entry name" value="RNA POLYMERASE SIGMA FACTOR RFAY-RELATED"/>
    <property type="match status" value="1"/>
</dbReference>
<accession>A0ABN3E4G0</accession>
<dbReference type="Pfam" id="PF08281">
    <property type="entry name" value="Sigma70_r4_2"/>
    <property type="match status" value="1"/>
</dbReference>
<dbReference type="NCBIfam" id="TIGR02937">
    <property type="entry name" value="sigma70-ECF"/>
    <property type="match status" value="1"/>
</dbReference>
<dbReference type="InterPro" id="IPR014284">
    <property type="entry name" value="RNA_pol_sigma-70_dom"/>
</dbReference>
<feature type="domain" description="RNA polymerase sigma-70 region 2" evidence="5">
    <location>
        <begin position="32"/>
        <end position="100"/>
    </location>
</feature>